<feature type="domain" description="Methyltransferase type 11" evidence="1">
    <location>
        <begin position="86"/>
        <end position="131"/>
    </location>
</feature>
<accession>A0A1H7PQ92</accession>
<dbReference type="Proteomes" id="UP000185766">
    <property type="component" value="Unassembled WGS sequence"/>
</dbReference>
<name>A0A1H7PQ92_9GAMM</name>
<dbReference type="Pfam" id="PF08241">
    <property type="entry name" value="Methyltransf_11"/>
    <property type="match status" value="1"/>
</dbReference>
<evidence type="ECO:0000259" key="1">
    <source>
        <dbReference type="Pfam" id="PF08241"/>
    </source>
</evidence>
<dbReference type="OrthoDB" id="6191410at2"/>
<dbReference type="RefSeq" id="WP_071871425.1">
    <property type="nucleotide sequence ID" value="NZ_FOAS01000011.1"/>
</dbReference>
<dbReference type="GO" id="GO:0032259">
    <property type="term" value="P:methylation"/>
    <property type="evidence" value="ECO:0007669"/>
    <property type="project" value="UniProtKB-KW"/>
</dbReference>
<evidence type="ECO:0000313" key="2">
    <source>
        <dbReference type="EMBL" id="SEL37942.1"/>
    </source>
</evidence>
<reference evidence="2 3" key="1">
    <citation type="submission" date="2016-10" db="EMBL/GenBank/DDBJ databases">
        <authorList>
            <person name="de Groot N.N."/>
        </authorList>
    </citation>
    <scope>NUCLEOTIDE SEQUENCE [LARGE SCALE GENOMIC DNA]</scope>
    <source>
        <strain evidence="2 3">JCM 19513</strain>
    </source>
</reference>
<dbReference type="InterPro" id="IPR029063">
    <property type="entry name" value="SAM-dependent_MTases_sf"/>
</dbReference>
<protein>
    <submittedName>
        <fullName evidence="2">Methyltransferase domain-containing protein</fullName>
    </submittedName>
</protein>
<keyword evidence="2" id="KW-0808">Transferase</keyword>
<dbReference type="STRING" id="1429083.GCA_001885685_02109"/>
<dbReference type="InterPro" id="IPR013216">
    <property type="entry name" value="Methyltransf_11"/>
</dbReference>
<dbReference type="GO" id="GO:0008757">
    <property type="term" value="F:S-adenosylmethionine-dependent methyltransferase activity"/>
    <property type="evidence" value="ECO:0007669"/>
    <property type="project" value="InterPro"/>
</dbReference>
<keyword evidence="2" id="KW-0489">Methyltransferase</keyword>
<evidence type="ECO:0000313" key="3">
    <source>
        <dbReference type="Proteomes" id="UP000185766"/>
    </source>
</evidence>
<dbReference type="EMBL" id="FOAS01000011">
    <property type="protein sequence ID" value="SEL37942.1"/>
    <property type="molecule type" value="Genomic_DNA"/>
</dbReference>
<proteinExistence type="predicted"/>
<sequence length="255" mass="28798">MLELQPPPQWTSCENPLVAARQWFAGDVGSQLWQAEQQHLQQMLESLFGSYWVHYGPCHGLPLKAEQMRHRISLGPQGMAAEIICAEQAWPVLEHGVDMVLLQHGLDFSPAPHTLLREAARVVRPGGHLLILGFNPWSTWGVQHRWRQRGFAGLKPVAVNRLVDWLHLLGFAVEKRRAGCYCPPLSSPDWQQRLAWLEPVGARLQLPGAGFYLLQARKLMSGLRPLQQPRSGKVVQLLPMPVARANRRQNDPLDP</sequence>
<dbReference type="AlphaFoldDB" id="A0A1H7PQ92"/>
<dbReference type="SUPFAM" id="SSF53335">
    <property type="entry name" value="S-adenosyl-L-methionine-dependent methyltransferases"/>
    <property type="match status" value="1"/>
</dbReference>
<dbReference type="Gene3D" id="3.40.50.150">
    <property type="entry name" value="Vaccinia Virus protein VP39"/>
    <property type="match status" value="1"/>
</dbReference>
<keyword evidence="3" id="KW-1185">Reference proteome</keyword>
<gene>
    <name evidence="2" type="ORF">SAMN05216214_111101</name>
</gene>
<organism evidence="2 3">
    <name type="scientific">Atopomonas hussainii</name>
    <dbReference type="NCBI Taxonomy" id="1429083"/>
    <lineage>
        <taxon>Bacteria</taxon>
        <taxon>Pseudomonadati</taxon>
        <taxon>Pseudomonadota</taxon>
        <taxon>Gammaproteobacteria</taxon>
        <taxon>Pseudomonadales</taxon>
        <taxon>Pseudomonadaceae</taxon>
        <taxon>Atopomonas</taxon>
    </lineage>
</organism>